<name>U4TDD5_9GAMM</name>
<dbReference type="Proteomes" id="UP000016761">
    <property type="component" value="Unassembled WGS sequence"/>
</dbReference>
<dbReference type="EMBL" id="AUSW01000011">
    <property type="protein sequence ID" value="ERL56744.1"/>
    <property type="molecule type" value="Genomic_DNA"/>
</dbReference>
<proteinExistence type="predicted"/>
<dbReference type="PATRIC" id="fig|1354303.4.peg.367"/>
<keyword evidence="2" id="KW-1185">Reference proteome</keyword>
<accession>U4TDD5</accession>
<protein>
    <submittedName>
        <fullName evidence="1">Uncharacterized protein</fullName>
    </submittedName>
</protein>
<comment type="caution">
    <text evidence="1">The sequence shown here is derived from an EMBL/GenBank/DDBJ whole genome shotgun (WGS) entry which is preliminary data.</text>
</comment>
<evidence type="ECO:0000313" key="1">
    <source>
        <dbReference type="EMBL" id="ERL56744.1"/>
    </source>
</evidence>
<reference evidence="1 2" key="1">
    <citation type="journal article" date="2013" name="Genome Announc.">
        <title>Draft Genome Sequence of Psychrobacter aquaticus Strain CMS 56T, Isolated from a Cyanobacterial Mat Sample Collected from Water Bodies in the McMurdo Dry Valley Region of Antarctica.</title>
        <authorList>
            <person name="Reddy G.S."/>
            <person name="Ara S."/>
            <person name="Singh A."/>
            <person name="Kumar Pinnaka A."/>
            <person name="Shivaji S."/>
        </authorList>
    </citation>
    <scope>NUCLEOTIDE SEQUENCE [LARGE SCALE GENOMIC DNA]</scope>
    <source>
        <strain evidence="1 2">CMS 56</strain>
    </source>
</reference>
<gene>
    <name evidence="1" type="ORF">M917_0374</name>
</gene>
<dbReference type="AlphaFoldDB" id="U4TDD5"/>
<organism evidence="1 2">
    <name type="scientific">Psychrobacter aquaticus CMS 56</name>
    <dbReference type="NCBI Taxonomy" id="1354303"/>
    <lineage>
        <taxon>Bacteria</taxon>
        <taxon>Pseudomonadati</taxon>
        <taxon>Pseudomonadota</taxon>
        <taxon>Gammaproteobacteria</taxon>
        <taxon>Moraxellales</taxon>
        <taxon>Moraxellaceae</taxon>
        <taxon>Psychrobacter</taxon>
    </lineage>
</organism>
<dbReference type="STRING" id="1354303.M917_0374"/>
<sequence length="41" mass="4858">MVDSERLNLQYLEDFVSAKHRQRNLNVDNWINSSLASRLPK</sequence>
<evidence type="ECO:0000313" key="2">
    <source>
        <dbReference type="Proteomes" id="UP000016761"/>
    </source>
</evidence>